<name>A0A6G8QG86_9ACTN</name>
<reference evidence="1 2" key="1">
    <citation type="submission" date="2019-10" db="EMBL/GenBank/DDBJ databases">
        <title>Rubrobacter sp nov SCSIO 52090 isolated from a deep-sea sediment in the South China Sea.</title>
        <authorList>
            <person name="Chen R.W."/>
        </authorList>
    </citation>
    <scope>NUCLEOTIDE SEQUENCE [LARGE SCALE GENOMIC DNA]</scope>
    <source>
        <strain evidence="1 2">SCSIO 52909</strain>
        <plasmid evidence="1 2">unnamed1</plasmid>
    </source>
</reference>
<keyword evidence="2" id="KW-1185">Reference proteome</keyword>
<dbReference type="AlphaFoldDB" id="A0A6G8QG86"/>
<dbReference type="GO" id="GO:0003677">
    <property type="term" value="F:DNA binding"/>
    <property type="evidence" value="ECO:0007669"/>
    <property type="project" value="InterPro"/>
</dbReference>
<dbReference type="KEGG" id="rub:GBA63_22675"/>
<evidence type="ECO:0008006" key="3">
    <source>
        <dbReference type="Google" id="ProtNLM"/>
    </source>
</evidence>
<sequence>MLERYRRDDGKKWGGKSLERATGGYVSRQWVGHLKSGRINEPGFGKVVAISRAMGVPLEEWLEDPPDHRSP</sequence>
<dbReference type="EMBL" id="CP045120">
    <property type="protein sequence ID" value="QIN85505.1"/>
    <property type="molecule type" value="Genomic_DNA"/>
</dbReference>
<dbReference type="InterPro" id="IPR010982">
    <property type="entry name" value="Lambda_DNA-bd_dom_sf"/>
</dbReference>
<protein>
    <recommendedName>
        <fullName evidence="3">XRE family transcriptional regulator</fullName>
    </recommendedName>
</protein>
<gene>
    <name evidence="1" type="ORF">GBA63_22675</name>
</gene>
<dbReference type="Proteomes" id="UP000501452">
    <property type="component" value="Plasmid unnamed1"/>
</dbReference>
<accession>A0A6G8QG86</accession>
<evidence type="ECO:0000313" key="1">
    <source>
        <dbReference type="EMBL" id="QIN85505.1"/>
    </source>
</evidence>
<evidence type="ECO:0000313" key="2">
    <source>
        <dbReference type="Proteomes" id="UP000501452"/>
    </source>
</evidence>
<keyword evidence="1" id="KW-0614">Plasmid</keyword>
<organism evidence="1 2">
    <name type="scientific">Rubrobacter tropicus</name>
    <dbReference type="NCBI Taxonomy" id="2653851"/>
    <lineage>
        <taxon>Bacteria</taxon>
        <taxon>Bacillati</taxon>
        <taxon>Actinomycetota</taxon>
        <taxon>Rubrobacteria</taxon>
        <taxon>Rubrobacterales</taxon>
        <taxon>Rubrobacteraceae</taxon>
        <taxon>Rubrobacter</taxon>
    </lineage>
</organism>
<proteinExistence type="predicted"/>
<geneLocation type="plasmid" evidence="1 2">
    <name>unnamed1</name>
</geneLocation>
<dbReference type="SUPFAM" id="SSF47413">
    <property type="entry name" value="lambda repressor-like DNA-binding domains"/>
    <property type="match status" value="1"/>
</dbReference>
<dbReference type="RefSeq" id="WP_166180875.1">
    <property type="nucleotide sequence ID" value="NZ_CP045120.1"/>
</dbReference>
<dbReference type="Gene3D" id="1.10.260.40">
    <property type="entry name" value="lambda repressor-like DNA-binding domains"/>
    <property type="match status" value="1"/>
</dbReference>